<dbReference type="eggNOG" id="ENOG502ZXTT">
    <property type="taxonomic scope" value="Bacteria"/>
</dbReference>
<dbReference type="EMBL" id="BAVZ01000010">
    <property type="protein sequence ID" value="GAF09267.1"/>
    <property type="molecule type" value="Genomic_DNA"/>
</dbReference>
<protein>
    <recommendedName>
        <fullName evidence="2">FHA domain-containing protein</fullName>
    </recommendedName>
</protein>
<dbReference type="Pfam" id="PF23981">
    <property type="entry name" value="DUF7305"/>
    <property type="match status" value="1"/>
</dbReference>
<dbReference type="Proteomes" id="UP000019364">
    <property type="component" value="Unassembled WGS sequence"/>
</dbReference>
<keyword evidence="1" id="KW-1133">Transmembrane helix</keyword>
<gene>
    <name evidence="3" type="ORF">JCM16418_3393</name>
</gene>
<evidence type="ECO:0000259" key="2">
    <source>
        <dbReference type="PROSITE" id="PS50006"/>
    </source>
</evidence>
<proteinExistence type="predicted"/>
<dbReference type="OrthoDB" id="2588291at2"/>
<reference evidence="3 4" key="1">
    <citation type="journal article" date="2014" name="Genome Announc.">
        <title>Draft Genome Sequence of Paenibacillus pini JCM 16418T, Isolated from the Rhizosphere of Pine Tree.</title>
        <authorList>
            <person name="Yuki M."/>
            <person name="Oshima K."/>
            <person name="Suda W."/>
            <person name="Oshida Y."/>
            <person name="Kitamura K."/>
            <person name="Iida Y."/>
            <person name="Hattori M."/>
            <person name="Ohkuma M."/>
        </authorList>
    </citation>
    <scope>NUCLEOTIDE SEQUENCE [LARGE SCALE GENOMIC DNA]</scope>
    <source>
        <strain evidence="3 4">JCM 16418</strain>
    </source>
</reference>
<dbReference type="PROSITE" id="PS50006">
    <property type="entry name" value="FHA_DOMAIN"/>
    <property type="match status" value="1"/>
</dbReference>
<feature type="transmembrane region" description="Helical" evidence="1">
    <location>
        <begin position="12"/>
        <end position="33"/>
    </location>
</feature>
<evidence type="ECO:0000256" key="1">
    <source>
        <dbReference type="SAM" id="Phobius"/>
    </source>
</evidence>
<accession>W7YL58</accession>
<dbReference type="AlphaFoldDB" id="W7YL58"/>
<keyword evidence="1" id="KW-0812">Transmembrane</keyword>
<dbReference type="InterPro" id="IPR000253">
    <property type="entry name" value="FHA_dom"/>
</dbReference>
<organism evidence="3 4">
    <name type="scientific">Paenibacillus pini JCM 16418</name>
    <dbReference type="NCBI Taxonomy" id="1236976"/>
    <lineage>
        <taxon>Bacteria</taxon>
        <taxon>Bacillati</taxon>
        <taxon>Bacillota</taxon>
        <taxon>Bacilli</taxon>
        <taxon>Bacillales</taxon>
        <taxon>Paenibacillaceae</taxon>
        <taxon>Paenibacillus</taxon>
    </lineage>
</organism>
<sequence>MFKDERGVALPIVLMMVTVLTILGMTLLGVSASQAARTMWQEKKEQAFYIAKSGADAVATYIIDNYNPATLTSTAITNLNNDYLKQDISLGNNTQGTFRAEVSKIDPPTPNIANMPIQIIIKSTATVGKVTNQVSITLNPDAPVVNMEHAILVRDDIKITPDNNPNSNTNVNGGKVAAGGNIINSNLIINANKQSNYAGPFPTSLPFPNGASWGPPLSVGSEINKSGYYGDYSLSSMFAINVPDNKEMHVVFNNFTASGTVINIGGSGKGIIHIYADKILGNGSLSIYNLYSAHKVILHVKQSIELKGSFLLHGVLLYAPDAEYTTATGAINLTGAMVTKNLTLLGSNDIHYDSQIANLITETRKFVRVKWSGQ</sequence>
<dbReference type="STRING" id="1236976.JCM16418_3393"/>
<evidence type="ECO:0000313" key="4">
    <source>
        <dbReference type="Proteomes" id="UP000019364"/>
    </source>
</evidence>
<keyword evidence="4" id="KW-1185">Reference proteome</keyword>
<evidence type="ECO:0000313" key="3">
    <source>
        <dbReference type="EMBL" id="GAF09267.1"/>
    </source>
</evidence>
<comment type="caution">
    <text evidence="3">The sequence shown here is derived from an EMBL/GenBank/DDBJ whole genome shotgun (WGS) entry which is preliminary data.</text>
</comment>
<keyword evidence="1" id="KW-0472">Membrane</keyword>
<name>W7YL58_9BACL</name>
<feature type="domain" description="FHA" evidence="2">
    <location>
        <begin position="125"/>
        <end position="176"/>
    </location>
</feature>
<dbReference type="InterPro" id="IPR055729">
    <property type="entry name" value="DUF7305"/>
</dbReference>